<evidence type="ECO:0000313" key="2">
    <source>
        <dbReference type="Proteomes" id="UP000664807"/>
    </source>
</evidence>
<reference evidence="1 2" key="1">
    <citation type="submission" date="2021-03" db="EMBL/GenBank/DDBJ databases">
        <title>Muricauda lutimaris sp. nov. and Muricauda ruestringensis sp. nov, two marine members of the Flavobacteriaceae isolated from deep sea sediments of Western Pacific.</title>
        <authorList>
            <person name="Zhao S."/>
            <person name="Liu R."/>
        </authorList>
    </citation>
    <scope>NUCLEOTIDE SEQUENCE [LARGE SCALE GENOMIC DNA]</scope>
    <source>
        <strain evidence="1 2">BC31-3-A3</strain>
    </source>
</reference>
<accession>A0ABS3FF56</accession>
<evidence type="ECO:0000313" key="1">
    <source>
        <dbReference type="EMBL" id="MBO0341201.1"/>
    </source>
</evidence>
<sequence>MLRTTLYLPVSCIMFLNVTDTMVMDNQGIQTNEERISTFAKRDILIHQVRIGIENKSRRRLASSLSDERQL</sequence>
<dbReference type="Proteomes" id="UP000664807">
    <property type="component" value="Unassembled WGS sequence"/>
</dbReference>
<proteinExistence type="predicted"/>
<protein>
    <recommendedName>
        <fullName evidence="3">Secreted protein</fullName>
    </recommendedName>
</protein>
<organism evidence="1 2">
    <name type="scientific">Flagellimonas profundi</name>
    <dbReference type="NCBI Taxonomy" id="2915620"/>
    <lineage>
        <taxon>Bacteria</taxon>
        <taxon>Pseudomonadati</taxon>
        <taxon>Bacteroidota</taxon>
        <taxon>Flavobacteriia</taxon>
        <taxon>Flavobacteriales</taxon>
        <taxon>Flavobacteriaceae</taxon>
        <taxon>Flagellimonas</taxon>
    </lineage>
</organism>
<gene>
    <name evidence="1" type="ORF">J0654_06070</name>
</gene>
<dbReference type="RefSeq" id="WP_207026759.1">
    <property type="nucleotide sequence ID" value="NZ_JAFLNM010000001.1"/>
</dbReference>
<name>A0ABS3FF56_9FLAO</name>
<comment type="caution">
    <text evidence="1">The sequence shown here is derived from an EMBL/GenBank/DDBJ whole genome shotgun (WGS) entry which is preliminary data.</text>
</comment>
<dbReference type="EMBL" id="JAFLNM010000001">
    <property type="protein sequence ID" value="MBO0341201.1"/>
    <property type="molecule type" value="Genomic_DNA"/>
</dbReference>
<evidence type="ECO:0008006" key="3">
    <source>
        <dbReference type="Google" id="ProtNLM"/>
    </source>
</evidence>
<keyword evidence="2" id="KW-1185">Reference proteome</keyword>